<reference evidence="3" key="1">
    <citation type="journal article" date="2019" name="Int. J. Syst. Evol. Microbiol.">
        <title>The Global Catalogue of Microorganisms (GCM) 10K type strain sequencing project: providing services to taxonomists for standard genome sequencing and annotation.</title>
        <authorList>
            <consortium name="The Broad Institute Genomics Platform"/>
            <consortium name="The Broad Institute Genome Sequencing Center for Infectious Disease"/>
            <person name="Wu L."/>
            <person name="Ma J."/>
        </authorList>
    </citation>
    <scope>NUCLEOTIDE SEQUENCE [LARGE SCALE GENOMIC DNA]</scope>
    <source>
        <strain evidence="3">JCM 31290</strain>
    </source>
</reference>
<name>A0ABP8FY54_9ACTN</name>
<comment type="caution">
    <text evidence="2">The sequence shown here is derived from an EMBL/GenBank/DDBJ whole genome shotgun (WGS) entry which is preliminary data.</text>
</comment>
<keyword evidence="3" id="KW-1185">Reference proteome</keyword>
<protein>
    <submittedName>
        <fullName evidence="2">Uncharacterized protein</fullName>
    </submittedName>
</protein>
<evidence type="ECO:0000256" key="1">
    <source>
        <dbReference type="SAM" id="MobiDB-lite"/>
    </source>
</evidence>
<dbReference type="RefSeq" id="WP_345662340.1">
    <property type="nucleotide sequence ID" value="NZ_BAABET010000004.1"/>
</dbReference>
<accession>A0ABP8FY54</accession>
<gene>
    <name evidence="2" type="ORF">GCM10023086_34080</name>
</gene>
<evidence type="ECO:0000313" key="2">
    <source>
        <dbReference type="EMBL" id="GAA4313219.1"/>
    </source>
</evidence>
<evidence type="ECO:0000313" key="3">
    <source>
        <dbReference type="Proteomes" id="UP001501115"/>
    </source>
</evidence>
<dbReference type="Proteomes" id="UP001501115">
    <property type="component" value="Unassembled WGS sequence"/>
</dbReference>
<feature type="compositionally biased region" description="Basic and acidic residues" evidence="1">
    <location>
        <begin position="44"/>
        <end position="60"/>
    </location>
</feature>
<sequence length="60" mass="6390">MSDLQSCPVTGACGPPPEYPLPRAAECPPAPAPAAPELRSGKPVTREPVRKIVDDRLVER</sequence>
<organism evidence="2 3">
    <name type="scientific">Streptomyces venetus</name>
    <dbReference type="NCBI Taxonomy" id="1701086"/>
    <lineage>
        <taxon>Bacteria</taxon>
        <taxon>Bacillati</taxon>
        <taxon>Actinomycetota</taxon>
        <taxon>Actinomycetes</taxon>
        <taxon>Kitasatosporales</taxon>
        <taxon>Streptomycetaceae</taxon>
        <taxon>Streptomyces</taxon>
    </lineage>
</organism>
<feature type="region of interest" description="Disordered" evidence="1">
    <location>
        <begin position="1"/>
        <end position="60"/>
    </location>
</feature>
<dbReference type="EMBL" id="BAABET010000004">
    <property type="protein sequence ID" value="GAA4313219.1"/>
    <property type="molecule type" value="Genomic_DNA"/>
</dbReference>
<proteinExistence type="predicted"/>